<evidence type="ECO:0000256" key="3">
    <source>
        <dbReference type="SAM" id="Phobius"/>
    </source>
</evidence>
<name>A0A346AYQ4_9FIRM</name>
<feature type="transmembrane region" description="Helical" evidence="3">
    <location>
        <begin position="204"/>
        <end position="224"/>
    </location>
</feature>
<dbReference type="Proteomes" id="UP000254337">
    <property type="component" value="Chromosome"/>
</dbReference>
<comment type="subcellular location">
    <subcellularLocation>
        <location evidence="1">Endomembrane system</location>
        <topology evidence="1">Multi-pass membrane protein</topology>
    </subcellularLocation>
</comment>
<evidence type="ECO:0000313" key="5">
    <source>
        <dbReference type="Proteomes" id="UP000254337"/>
    </source>
</evidence>
<gene>
    <name evidence="4" type="ORF">DKB62_05140</name>
</gene>
<dbReference type="Gene3D" id="1.20.1530.20">
    <property type="match status" value="1"/>
</dbReference>
<keyword evidence="3" id="KW-0812">Transmembrane</keyword>
<keyword evidence="3" id="KW-1133">Transmembrane helix</keyword>
<proteinExistence type="predicted"/>
<protein>
    <recommendedName>
        <fullName evidence="6">Transporter</fullName>
    </recommendedName>
</protein>
<feature type="transmembrane region" description="Helical" evidence="3">
    <location>
        <begin position="38"/>
        <end position="59"/>
    </location>
</feature>
<dbReference type="AlphaFoldDB" id="A0A346AYQ4"/>
<reference evidence="4 5" key="1">
    <citation type="submission" date="2018-05" db="EMBL/GenBank/DDBJ databases">
        <title>Complete genome sequence of Megasphaera sp. AJH120T, isolated from the ceca of a chicken.</title>
        <authorList>
            <person name="Maki J."/>
            <person name="Looft T."/>
        </authorList>
    </citation>
    <scope>NUCLEOTIDE SEQUENCE [LARGE SCALE GENOMIC DNA]</scope>
    <source>
        <strain evidence="4 5">AJH120</strain>
    </source>
</reference>
<keyword evidence="2" id="KW-0813">Transport</keyword>
<feature type="transmembrane region" description="Helical" evidence="3">
    <location>
        <begin position="173"/>
        <end position="192"/>
    </location>
</feature>
<dbReference type="PANTHER" id="PTHR36838">
    <property type="entry name" value="AUXIN EFFLUX CARRIER FAMILY PROTEIN"/>
    <property type="match status" value="1"/>
</dbReference>
<sequence length="325" mass="36362">MGEASSRILYIFLDIVLPLAVGYALKQRRLMSPSQCNFLIRFNIICVMSVLALLSMWVLPLKPDLLSLPFFAFFNAFFPLAIIFLLHRQRRFTDKIDKGSYLISAMPSNTTALGGLCGYLLYGEVAFAYSQIIGVFQGLVMFFVLFPMGYYYHNSGQTTNIPAFFKANWKNIFINWNQLSILAIIAGILLYVSGVPRPAVLGQIFQGLVHVNAWAALLPIGYLIDFSHLKVYCKPTLDLIPIKMILTPAASYVLALQFTSDPVLLGSLLIMMATPCAINALVTARLYDLNVNLSMAPFITTTILYILILYPAFYLLVSLGYLPFK</sequence>
<feature type="transmembrane region" description="Helical" evidence="3">
    <location>
        <begin position="65"/>
        <end position="87"/>
    </location>
</feature>
<feature type="transmembrane region" description="Helical" evidence="3">
    <location>
        <begin position="236"/>
        <end position="258"/>
    </location>
</feature>
<feature type="transmembrane region" description="Helical" evidence="3">
    <location>
        <begin position="99"/>
        <end position="122"/>
    </location>
</feature>
<dbReference type="InterPro" id="IPR038770">
    <property type="entry name" value="Na+/solute_symporter_sf"/>
</dbReference>
<feature type="transmembrane region" description="Helical" evidence="3">
    <location>
        <begin position="128"/>
        <end position="152"/>
    </location>
</feature>
<dbReference type="PANTHER" id="PTHR36838:SF3">
    <property type="entry name" value="TRANSPORTER AUXIN EFFLUX CARRIER EC FAMILY"/>
    <property type="match status" value="1"/>
</dbReference>
<dbReference type="KEGG" id="meg:DKB62_05140"/>
<keyword evidence="5" id="KW-1185">Reference proteome</keyword>
<dbReference type="OrthoDB" id="1622577at2"/>
<evidence type="ECO:0000313" key="4">
    <source>
        <dbReference type="EMBL" id="AXL20997.1"/>
    </source>
</evidence>
<accession>A0A346AYQ4</accession>
<keyword evidence="3" id="KW-0472">Membrane</keyword>
<feature type="transmembrane region" description="Helical" evidence="3">
    <location>
        <begin position="264"/>
        <end position="282"/>
    </location>
</feature>
<evidence type="ECO:0000256" key="1">
    <source>
        <dbReference type="ARBA" id="ARBA00004127"/>
    </source>
</evidence>
<evidence type="ECO:0008006" key="6">
    <source>
        <dbReference type="Google" id="ProtNLM"/>
    </source>
</evidence>
<dbReference type="GO" id="GO:0012505">
    <property type="term" value="C:endomembrane system"/>
    <property type="evidence" value="ECO:0007669"/>
    <property type="project" value="UniProtKB-SubCell"/>
</dbReference>
<dbReference type="EMBL" id="CP029462">
    <property type="protein sequence ID" value="AXL20997.1"/>
    <property type="molecule type" value="Genomic_DNA"/>
</dbReference>
<evidence type="ECO:0000256" key="2">
    <source>
        <dbReference type="ARBA" id="ARBA00022448"/>
    </source>
</evidence>
<feature type="transmembrane region" description="Helical" evidence="3">
    <location>
        <begin position="303"/>
        <end position="324"/>
    </location>
</feature>
<organism evidence="4 5">
    <name type="scientific">Megasphaera stantonii</name>
    <dbReference type="NCBI Taxonomy" id="2144175"/>
    <lineage>
        <taxon>Bacteria</taxon>
        <taxon>Bacillati</taxon>
        <taxon>Bacillota</taxon>
        <taxon>Negativicutes</taxon>
        <taxon>Veillonellales</taxon>
        <taxon>Veillonellaceae</taxon>
        <taxon>Megasphaera</taxon>
    </lineage>
</organism>
<dbReference type="RefSeq" id="WP_107196748.1">
    <property type="nucleotide sequence ID" value="NZ_CP029462.1"/>
</dbReference>
<feature type="transmembrane region" description="Helical" evidence="3">
    <location>
        <begin position="6"/>
        <end position="26"/>
    </location>
</feature>